<evidence type="ECO:0000313" key="1">
    <source>
        <dbReference type="EMBL" id="MCI95108.1"/>
    </source>
</evidence>
<proteinExistence type="predicted"/>
<feature type="non-terminal residue" evidence="1">
    <location>
        <position position="30"/>
    </location>
</feature>
<keyword evidence="2" id="KW-1185">Reference proteome</keyword>
<organism evidence="1 2">
    <name type="scientific">Trifolium medium</name>
    <dbReference type="NCBI Taxonomy" id="97028"/>
    <lineage>
        <taxon>Eukaryota</taxon>
        <taxon>Viridiplantae</taxon>
        <taxon>Streptophyta</taxon>
        <taxon>Embryophyta</taxon>
        <taxon>Tracheophyta</taxon>
        <taxon>Spermatophyta</taxon>
        <taxon>Magnoliopsida</taxon>
        <taxon>eudicotyledons</taxon>
        <taxon>Gunneridae</taxon>
        <taxon>Pentapetalae</taxon>
        <taxon>rosids</taxon>
        <taxon>fabids</taxon>
        <taxon>Fabales</taxon>
        <taxon>Fabaceae</taxon>
        <taxon>Papilionoideae</taxon>
        <taxon>50 kb inversion clade</taxon>
        <taxon>NPAAA clade</taxon>
        <taxon>Hologalegina</taxon>
        <taxon>IRL clade</taxon>
        <taxon>Trifolieae</taxon>
        <taxon>Trifolium</taxon>
    </lineage>
</organism>
<dbReference type="AlphaFoldDB" id="A0A392W3A6"/>
<reference evidence="1 2" key="1">
    <citation type="journal article" date="2018" name="Front. Plant Sci.">
        <title>Red Clover (Trifolium pratense) and Zigzag Clover (T. medium) - A Picture of Genomic Similarities and Differences.</title>
        <authorList>
            <person name="Dluhosova J."/>
            <person name="Istvanek J."/>
            <person name="Nedelnik J."/>
            <person name="Repkova J."/>
        </authorList>
    </citation>
    <scope>NUCLEOTIDE SEQUENCE [LARGE SCALE GENOMIC DNA]</scope>
    <source>
        <strain evidence="2">cv. 10/8</strain>
        <tissue evidence="1">Leaf</tissue>
    </source>
</reference>
<protein>
    <submittedName>
        <fullName evidence="1">Uncharacterized protein</fullName>
    </submittedName>
</protein>
<dbReference type="Proteomes" id="UP000265520">
    <property type="component" value="Unassembled WGS sequence"/>
</dbReference>
<comment type="caution">
    <text evidence="1">The sequence shown here is derived from an EMBL/GenBank/DDBJ whole genome shotgun (WGS) entry which is preliminary data.</text>
</comment>
<name>A0A392W3A6_9FABA</name>
<sequence length="30" mass="3021">MVLVAGGDWRLFGVVVVVGDCLMAVWGGGG</sequence>
<dbReference type="EMBL" id="LXQA011376162">
    <property type="protein sequence ID" value="MCI95108.1"/>
    <property type="molecule type" value="Genomic_DNA"/>
</dbReference>
<accession>A0A392W3A6</accession>
<evidence type="ECO:0000313" key="2">
    <source>
        <dbReference type="Proteomes" id="UP000265520"/>
    </source>
</evidence>